<dbReference type="Proteomes" id="UP000790377">
    <property type="component" value="Unassembled WGS sequence"/>
</dbReference>
<proteinExistence type="predicted"/>
<evidence type="ECO:0000313" key="1">
    <source>
        <dbReference type="EMBL" id="KAH7911504.1"/>
    </source>
</evidence>
<accession>A0ACB8AE03</accession>
<protein>
    <submittedName>
        <fullName evidence="1">Alpha/beta hydrolase family-domain-containing protein</fullName>
    </submittedName>
</protein>
<keyword evidence="2" id="KW-1185">Reference proteome</keyword>
<dbReference type="EMBL" id="MU267676">
    <property type="protein sequence ID" value="KAH7911504.1"/>
    <property type="molecule type" value="Genomic_DNA"/>
</dbReference>
<comment type="caution">
    <text evidence="1">The sequence shown here is derived from an EMBL/GenBank/DDBJ whole genome shotgun (WGS) entry which is preliminary data.</text>
</comment>
<keyword evidence="1" id="KW-0378">Hydrolase</keyword>
<evidence type="ECO:0000313" key="2">
    <source>
        <dbReference type="Proteomes" id="UP000790377"/>
    </source>
</evidence>
<organism evidence="1 2">
    <name type="scientific">Hygrophoropsis aurantiaca</name>
    <dbReference type="NCBI Taxonomy" id="72124"/>
    <lineage>
        <taxon>Eukaryota</taxon>
        <taxon>Fungi</taxon>
        <taxon>Dikarya</taxon>
        <taxon>Basidiomycota</taxon>
        <taxon>Agaricomycotina</taxon>
        <taxon>Agaricomycetes</taxon>
        <taxon>Agaricomycetidae</taxon>
        <taxon>Boletales</taxon>
        <taxon>Coniophorineae</taxon>
        <taxon>Hygrophoropsidaceae</taxon>
        <taxon>Hygrophoropsis</taxon>
    </lineage>
</organism>
<reference evidence="1" key="1">
    <citation type="journal article" date="2021" name="New Phytol.">
        <title>Evolutionary innovations through gain and loss of genes in the ectomycorrhizal Boletales.</title>
        <authorList>
            <person name="Wu G."/>
            <person name="Miyauchi S."/>
            <person name="Morin E."/>
            <person name="Kuo A."/>
            <person name="Drula E."/>
            <person name="Varga T."/>
            <person name="Kohler A."/>
            <person name="Feng B."/>
            <person name="Cao Y."/>
            <person name="Lipzen A."/>
            <person name="Daum C."/>
            <person name="Hundley H."/>
            <person name="Pangilinan J."/>
            <person name="Johnson J."/>
            <person name="Barry K."/>
            <person name="LaButti K."/>
            <person name="Ng V."/>
            <person name="Ahrendt S."/>
            <person name="Min B."/>
            <person name="Choi I.G."/>
            <person name="Park H."/>
            <person name="Plett J.M."/>
            <person name="Magnuson J."/>
            <person name="Spatafora J.W."/>
            <person name="Nagy L.G."/>
            <person name="Henrissat B."/>
            <person name="Grigoriev I.V."/>
            <person name="Yang Z.L."/>
            <person name="Xu J."/>
            <person name="Martin F.M."/>
        </authorList>
    </citation>
    <scope>NUCLEOTIDE SEQUENCE</scope>
    <source>
        <strain evidence="1">ATCC 28755</strain>
    </source>
</reference>
<name>A0ACB8AE03_9AGAM</name>
<sequence length="446" mass="50762">MTSSYPPPPMPEWRTVHPRPFLDFAEHPGALKYPNLPSKPRAERFYGPFAVSTHIIPAAYPRMVPQIPLPQIPKFSPNAQERKQNINRLAEEIQVRQHMFGQGKLPGQPSEAMLWNCVNRYFRTDYPPLEEHTGITLFLAHANGFPKEIWETTLRFLLSHPSASHIEEIWSWEAVQHGDSALLNANSLSGIYDWMDNSRDIANFLIKYLPEVPLDGSLSTHLPRLPRHVSEDRKKSGYSRRILVDVGHSMGGCTSVEVAINFPALFSSMILIDPVIVQPHSYARGYLRGMVIGALQRRTRWSSREEALQLFKASPFFAAWHPDVLQLYVDYGLTEDSEGGVRLKMSGLHEALVFANDRTSAEVWELLEKLDEDIELKWILPGKPESKGIQGEAASKIRVWRRPANSSNVVIHSAGHLITQESPEELAQQISDFLEHKYRNRIKSML</sequence>
<gene>
    <name evidence="1" type="ORF">BJ138DRAFT_1150507</name>
</gene>